<evidence type="ECO:0000313" key="3">
    <source>
        <dbReference type="Proteomes" id="UP000823388"/>
    </source>
</evidence>
<feature type="transmembrane region" description="Helical" evidence="1">
    <location>
        <begin position="78"/>
        <end position="96"/>
    </location>
</feature>
<dbReference type="Proteomes" id="UP000823388">
    <property type="component" value="Chromosome 9K"/>
</dbReference>
<name>A0A8T0NK50_PANVG</name>
<reference evidence="2" key="1">
    <citation type="submission" date="2020-05" db="EMBL/GenBank/DDBJ databases">
        <title>WGS assembly of Panicum virgatum.</title>
        <authorList>
            <person name="Lovell J.T."/>
            <person name="Jenkins J."/>
            <person name="Shu S."/>
            <person name="Juenger T.E."/>
            <person name="Schmutz J."/>
        </authorList>
    </citation>
    <scope>NUCLEOTIDE SEQUENCE</scope>
    <source>
        <strain evidence="2">AP13</strain>
    </source>
</reference>
<organism evidence="2 3">
    <name type="scientific">Panicum virgatum</name>
    <name type="common">Blackwell switchgrass</name>
    <dbReference type="NCBI Taxonomy" id="38727"/>
    <lineage>
        <taxon>Eukaryota</taxon>
        <taxon>Viridiplantae</taxon>
        <taxon>Streptophyta</taxon>
        <taxon>Embryophyta</taxon>
        <taxon>Tracheophyta</taxon>
        <taxon>Spermatophyta</taxon>
        <taxon>Magnoliopsida</taxon>
        <taxon>Liliopsida</taxon>
        <taxon>Poales</taxon>
        <taxon>Poaceae</taxon>
        <taxon>PACMAD clade</taxon>
        <taxon>Panicoideae</taxon>
        <taxon>Panicodae</taxon>
        <taxon>Paniceae</taxon>
        <taxon>Panicinae</taxon>
        <taxon>Panicum</taxon>
        <taxon>Panicum sect. Hiantes</taxon>
    </lineage>
</organism>
<keyword evidence="1" id="KW-0472">Membrane</keyword>
<gene>
    <name evidence="2" type="ORF">PVAP13_9KG074640</name>
</gene>
<protein>
    <submittedName>
        <fullName evidence="2">Uncharacterized protein</fullName>
    </submittedName>
</protein>
<keyword evidence="3" id="KW-1185">Reference proteome</keyword>
<accession>A0A8T0NK50</accession>
<keyword evidence="1" id="KW-0812">Transmembrane</keyword>
<feature type="transmembrane region" description="Helical" evidence="1">
    <location>
        <begin position="49"/>
        <end position="66"/>
    </location>
</feature>
<dbReference type="AlphaFoldDB" id="A0A8T0NK50"/>
<proteinExistence type="predicted"/>
<evidence type="ECO:0000313" key="2">
    <source>
        <dbReference type="EMBL" id="KAG2547224.1"/>
    </source>
</evidence>
<keyword evidence="1" id="KW-1133">Transmembrane helix</keyword>
<sequence>MRVVKDIGISRVTIETGSLSSKKNRERDWLDEPSFCSSSPTSSIKRGGVIFKFLLSLYFVPTSIYSSSPTSSIKRWGVIFKFLLSLYFVPVSIIYISRSYNRYSHMNWFIQV</sequence>
<evidence type="ECO:0000256" key="1">
    <source>
        <dbReference type="SAM" id="Phobius"/>
    </source>
</evidence>
<comment type="caution">
    <text evidence="2">The sequence shown here is derived from an EMBL/GenBank/DDBJ whole genome shotgun (WGS) entry which is preliminary data.</text>
</comment>
<dbReference type="EMBL" id="CM029053">
    <property type="protein sequence ID" value="KAG2547224.1"/>
    <property type="molecule type" value="Genomic_DNA"/>
</dbReference>